<reference evidence="2 3" key="1">
    <citation type="submission" date="2020-08" db="EMBL/GenBank/DDBJ databases">
        <title>Genomic Encyclopedia of Type Strains, Phase IV (KMG-IV): sequencing the most valuable type-strain genomes for metagenomic binning, comparative biology and taxonomic classification.</title>
        <authorList>
            <person name="Goeker M."/>
        </authorList>
    </citation>
    <scope>NUCLEOTIDE SEQUENCE [LARGE SCALE GENOMIC DNA]</scope>
    <source>
        <strain evidence="2 3">DSM 23562</strain>
    </source>
</reference>
<accession>A0A7W9SNC4</accession>
<sequence length="223" mass="24623">MLAEKVILYDDSCPLCQLYTEGFVRLGVLPRAGRVAFGQAPVQCPEVFETLDVARGRVAIPLIDRTTGEIAYGLDALFLLIGHQATWLRPALRQRGLKAAIWPLYRLLSYNRRQIAGCQPPVTPFDCRPERHLGWRSAWLGIALLGWLAGVAAHALAPVLVVAALQLVGGIFAARRGWDALGSFATNCLVFALLLAVLPLAWWPLALAITLLDLHRRAWVFRL</sequence>
<proteinExistence type="predicted"/>
<dbReference type="RefSeq" id="WP_184192669.1">
    <property type="nucleotide sequence ID" value="NZ_JACHGW010000001.1"/>
</dbReference>
<evidence type="ECO:0000313" key="3">
    <source>
        <dbReference type="Proteomes" id="UP000520814"/>
    </source>
</evidence>
<evidence type="ECO:0000313" key="2">
    <source>
        <dbReference type="EMBL" id="MBB6049049.1"/>
    </source>
</evidence>
<gene>
    <name evidence="2" type="ORF">HNQ39_000811</name>
</gene>
<keyword evidence="3" id="KW-1185">Reference proteome</keyword>
<dbReference type="EMBL" id="JACHGW010000001">
    <property type="protein sequence ID" value="MBB6049049.1"/>
    <property type="molecule type" value="Genomic_DNA"/>
</dbReference>
<keyword evidence="1" id="KW-1133">Transmembrane helix</keyword>
<organism evidence="2 3">
    <name type="scientific">Armatimonas rosea</name>
    <dbReference type="NCBI Taxonomy" id="685828"/>
    <lineage>
        <taxon>Bacteria</taxon>
        <taxon>Bacillati</taxon>
        <taxon>Armatimonadota</taxon>
        <taxon>Armatimonadia</taxon>
        <taxon>Armatimonadales</taxon>
        <taxon>Armatimonadaceae</taxon>
        <taxon>Armatimonas</taxon>
    </lineage>
</organism>
<dbReference type="Proteomes" id="UP000520814">
    <property type="component" value="Unassembled WGS sequence"/>
</dbReference>
<name>A0A7W9SNC4_ARMRO</name>
<feature type="transmembrane region" description="Helical" evidence="1">
    <location>
        <begin position="138"/>
        <end position="169"/>
    </location>
</feature>
<keyword evidence="1" id="KW-0472">Membrane</keyword>
<protein>
    <submittedName>
        <fullName evidence="2">Putative DCC family thiol-disulfide oxidoreductase YuxK</fullName>
    </submittedName>
</protein>
<evidence type="ECO:0000256" key="1">
    <source>
        <dbReference type="SAM" id="Phobius"/>
    </source>
</evidence>
<dbReference type="AlphaFoldDB" id="A0A7W9SNC4"/>
<keyword evidence="1" id="KW-0812">Transmembrane</keyword>
<comment type="caution">
    <text evidence="2">The sequence shown here is derived from an EMBL/GenBank/DDBJ whole genome shotgun (WGS) entry which is preliminary data.</text>
</comment>
<feature type="transmembrane region" description="Helical" evidence="1">
    <location>
        <begin position="189"/>
        <end position="212"/>
    </location>
</feature>